<organism evidence="5 6">
    <name type="scientific">Paenibacillus bovis</name>
    <dbReference type="NCBI Taxonomy" id="1616788"/>
    <lineage>
        <taxon>Bacteria</taxon>
        <taxon>Bacillati</taxon>
        <taxon>Bacillota</taxon>
        <taxon>Bacilli</taxon>
        <taxon>Bacillales</taxon>
        <taxon>Paenibacillaceae</taxon>
        <taxon>Paenibacillus</taxon>
    </lineage>
</organism>
<dbReference type="AlphaFoldDB" id="A0A172ZHG6"/>
<protein>
    <submittedName>
        <fullName evidence="5">Threonine aldolase</fullName>
    </submittedName>
</protein>
<evidence type="ECO:0000313" key="5">
    <source>
        <dbReference type="EMBL" id="ANF96969.1"/>
    </source>
</evidence>
<dbReference type="InterPro" id="IPR001597">
    <property type="entry name" value="ArAA_b-elim_lyase/Thr_aldolase"/>
</dbReference>
<dbReference type="Gene3D" id="3.40.640.10">
    <property type="entry name" value="Type I PLP-dependent aspartate aminotransferase-like (Major domain)"/>
    <property type="match status" value="1"/>
</dbReference>
<dbReference type="RefSeq" id="WP_060535078.1">
    <property type="nucleotide sequence ID" value="NZ_CP013023.1"/>
</dbReference>
<dbReference type="PANTHER" id="PTHR48097:SF5">
    <property type="entry name" value="LOW SPECIFICITY L-THREONINE ALDOLASE"/>
    <property type="match status" value="1"/>
</dbReference>
<dbReference type="EMBL" id="CP013023">
    <property type="protein sequence ID" value="ANF96969.1"/>
    <property type="molecule type" value="Genomic_DNA"/>
</dbReference>
<comment type="similarity">
    <text evidence="2">Belongs to the threonine aldolase family.</text>
</comment>
<dbReference type="SUPFAM" id="SSF53383">
    <property type="entry name" value="PLP-dependent transferases"/>
    <property type="match status" value="1"/>
</dbReference>
<reference evidence="5 6" key="2">
    <citation type="journal article" date="2016" name="Int. J. Syst. Evol. Microbiol.">
        <title>Paenibacillus bovis sp. nov., isolated from raw yak (Bos grunniens) milk.</title>
        <authorList>
            <person name="Gao C."/>
            <person name="Han J."/>
            <person name="Liu Z."/>
            <person name="Xu X."/>
            <person name="Hang F."/>
            <person name="Wu Z."/>
        </authorList>
    </citation>
    <scope>NUCLEOTIDE SEQUENCE [LARGE SCALE GENOMIC DNA]</scope>
    <source>
        <strain evidence="5 6">BD3526</strain>
    </source>
</reference>
<dbReference type="InterPro" id="IPR015421">
    <property type="entry name" value="PyrdxlP-dep_Trfase_major"/>
</dbReference>
<dbReference type="Pfam" id="PF01212">
    <property type="entry name" value="Beta_elim_lyase"/>
    <property type="match status" value="1"/>
</dbReference>
<evidence type="ECO:0000259" key="4">
    <source>
        <dbReference type="Pfam" id="PF01212"/>
    </source>
</evidence>
<dbReference type="InterPro" id="IPR015424">
    <property type="entry name" value="PyrdxlP-dep_Trfase"/>
</dbReference>
<proteinExistence type="inferred from homology"/>
<comment type="cofactor">
    <cofactor evidence="1">
        <name>pyridoxal 5'-phosphate</name>
        <dbReference type="ChEBI" id="CHEBI:597326"/>
    </cofactor>
</comment>
<dbReference type="GO" id="GO:0016829">
    <property type="term" value="F:lyase activity"/>
    <property type="evidence" value="ECO:0007669"/>
    <property type="project" value="InterPro"/>
</dbReference>
<evidence type="ECO:0000256" key="1">
    <source>
        <dbReference type="ARBA" id="ARBA00001933"/>
    </source>
</evidence>
<dbReference type="PANTHER" id="PTHR48097">
    <property type="entry name" value="L-THREONINE ALDOLASE-RELATED"/>
    <property type="match status" value="1"/>
</dbReference>
<feature type="domain" description="Aromatic amino acid beta-eliminating lyase/threonine aldolase" evidence="4">
    <location>
        <begin position="15"/>
        <end position="286"/>
    </location>
</feature>
<keyword evidence="6" id="KW-1185">Reference proteome</keyword>
<gene>
    <name evidence="5" type="ORF">AR543_13775</name>
</gene>
<dbReference type="GO" id="GO:0006520">
    <property type="term" value="P:amino acid metabolic process"/>
    <property type="evidence" value="ECO:0007669"/>
    <property type="project" value="InterPro"/>
</dbReference>
<evidence type="ECO:0000256" key="3">
    <source>
        <dbReference type="ARBA" id="ARBA00022898"/>
    </source>
</evidence>
<evidence type="ECO:0000313" key="6">
    <source>
        <dbReference type="Proteomes" id="UP000078148"/>
    </source>
</evidence>
<keyword evidence="3" id="KW-0663">Pyridoxal phosphate</keyword>
<sequence length="347" mass="38077">MISFLNDYSEGAHPAIMQALQDTNLVSTIGYGLDEYCALAADRIREAVQSDHAQVHFLVGGTQANRVLISSALRPHEAVITALTGHVVDHETGAIEASGHKVLTIPASQGKLTPELAERIRAAHNSEHMVKPRMVYVSNSTEIGTFYSLQELEELSAYCRSHHMYFFLDGARLGSALTAPGNDVTLPDLARLTDAFYIGGTKNGALFGEALVLVNPALQQDFRHHIKQNGAMLAKGRLLGIQFAELFRDQLYFRIAAHANAMAALLKQAITEAGYSFMIDSNTNQLFPILPNEVLEQLRSRYLFSHWEKTSDTHSVIRLVTSWATAEEDVQAFAEELLAISGAAVSK</sequence>
<dbReference type="OrthoDB" id="9774495at2"/>
<dbReference type="STRING" id="1616788.AR543_13775"/>
<evidence type="ECO:0000256" key="2">
    <source>
        <dbReference type="ARBA" id="ARBA00006966"/>
    </source>
</evidence>
<accession>A0A172ZHG6</accession>
<reference evidence="6" key="1">
    <citation type="submission" date="2015-10" db="EMBL/GenBank/DDBJ databases">
        <title>Genome of Paenibacillus bovis sp. nov.</title>
        <authorList>
            <person name="Wu Z."/>
            <person name="Gao C."/>
            <person name="Liu Z."/>
            <person name="Zheng H."/>
        </authorList>
    </citation>
    <scope>NUCLEOTIDE SEQUENCE [LARGE SCALE GENOMIC DNA]</scope>
    <source>
        <strain evidence="6">BD3526</strain>
    </source>
</reference>
<dbReference type="KEGG" id="pbv:AR543_13775"/>
<dbReference type="Gene3D" id="3.90.1150.10">
    <property type="entry name" value="Aspartate Aminotransferase, domain 1"/>
    <property type="match status" value="1"/>
</dbReference>
<dbReference type="Proteomes" id="UP000078148">
    <property type="component" value="Chromosome"/>
</dbReference>
<name>A0A172ZHG6_9BACL</name>
<dbReference type="InterPro" id="IPR015422">
    <property type="entry name" value="PyrdxlP-dep_Trfase_small"/>
</dbReference>